<protein>
    <submittedName>
        <fullName evidence="1">Uncharacterized protein</fullName>
    </submittedName>
</protein>
<evidence type="ECO:0000313" key="2">
    <source>
        <dbReference type="Proteomes" id="UP000824782"/>
    </source>
</evidence>
<dbReference type="AlphaFoldDB" id="A0AAV6ZY64"/>
<organism evidence="1 2">
    <name type="scientific">Engystomops pustulosus</name>
    <name type="common">Tungara frog</name>
    <name type="synonym">Physalaemus pustulosus</name>
    <dbReference type="NCBI Taxonomy" id="76066"/>
    <lineage>
        <taxon>Eukaryota</taxon>
        <taxon>Metazoa</taxon>
        <taxon>Chordata</taxon>
        <taxon>Craniata</taxon>
        <taxon>Vertebrata</taxon>
        <taxon>Euteleostomi</taxon>
        <taxon>Amphibia</taxon>
        <taxon>Batrachia</taxon>
        <taxon>Anura</taxon>
        <taxon>Neobatrachia</taxon>
        <taxon>Hyloidea</taxon>
        <taxon>Leptodactylidae</taxon>
        <taxon>Leiuperinae</taxon>
        <taxon>Engystomops</taxon>
    </lineage>
</organism>
<name>A0AAV6ZY64_ENGPU</name>
<evidence type="ECO:0000313" key="1">
    <source>
        <dbReference type="EMBL" id="KAG8553942.1"/>
    </source>
</evidence>
<reference evidence="1" key="1">
    <citation type="thesis" date="2020" institute="ProQuest LLC" country="789 East Eisenhower Parkway, Ann Arbor, MI, USA">
        <title>Comparative Genomics and Chromosome Evolution.</title>
        <authorList>
            <person name="Mudd A.B."/>
        </authorList>
    </citation>
    <scope>NUCLEOTIDE SEQUENCE</scope>
    <source>
        <strain evidence="1">237g6f4</strain>
        <tissue evidence="1">Blood</tissue>
    </source>
</reference>
<dbReference type="EMBL" id="WNYA01000010">
    <property type="protein sequence ID" value="KAG8553942.1"/>
    <property type="molecule type" value="Genomic_DNA"/>
</dbReference>
<dbReference type="Proteomes" id="UP000824782">
    <property type="component" value="Unassembled WGS sequence"/>
</dbReference>
<gene>
    <name evidence="1" type="ORF">GDO81_003610</name>
</gene>
<accession>A0AAV6ZY64</accession>
<proteinExistence type="predicted"/>
<sequence>MPSDCKSIKLRPKQGLSAECQQRVYRVYTWSIWTPYTHCRHSAERPRGHYTESNCGNFTKGHQGKFYSVKWSEYNHIYKAECV</sequence>
<comment type="caution">
    <text evidence="1">The sequence shown here is derived from an EMBL/GenBank/DDBJ whole genome shotgun (WGS) entry which is preliminary data.</text>
</comment>
<keyword evidence="2" id="KW-1185">Reference proteome</keyword>